<dbReference type="Pfam" id="PF21307">
    <property type="entry name" value="Glyco_hydro_95_C"/>
    <property type="match status" value="1"/>
</dbReference>
<dbReference type="Pfam" id="PF22124">
    <property type="entry name" value="Glyco_hydro_95_cat"/>
    <property type="match status" value="1"/>
</dbReference>
<name>A0AA39P6B9_9AGAR</name>
<dbReference type="EMBL" id="JAUEPU010000108">
    <property type="protein sequence ID" value="KAK0477728.1"/>
    <property type="molecule type" value="Genomic_DNA"/>
</dbReference>
<feature type="domain" description="Glycosyl hydrolase family 95 catalytic" evidence="3">
    <location>
        <begin position="358"/>
        <end position="542"/>
    </location>
</feature>
<evidence type="ECO:0000313" key="4">
    <source>
        <dbReference type="EMBL" id="KAK0477728.1"/>
    </source>
</evidence>
<keyword evidence="5" id="KW-1185">Reference proteome</keyword>
<comment type="caution">
    <text evidence="4">The sequence shown here is derived from an EMBL/GenBank/DDBJ whole genome shotgun (WGS) entry which is preliminary data.</text>
</comment>
<dbReference type="Proteomes" id="UP001175228">
    <property type="component" value="Unassembled WGS sequence"/>
</dbReference>
<dbReference type="PANTHER" id="PTHR31084:SF3">
    <property type="entry name" value="ALPHA-FUCOSIDASE A"/>
    <property type="match status" value="1"/>
</dbReference>
<accession>A0AA39P6B9</accession>
<dbReference type="GO" id="GO:0005975">
    <property type="term" value="P:carbohydrate metabolic process"/>
    <property type="evidence" value="ECO:0007669"/>
    <property type="project" value="InterPro"/>
</dbReference>
<dbReference type="PANTHER" id="PTHR31084">
    <property type="entry name" value="ALPHA-L-FUCOSIDASE 2"/>
    <property type="match status" value="1"/>
</dbReference>
<reference evidence="4" key="1">
    <citation type="submission" date="2023-06" db="EMBL/GenBank/DDBJ databases">
        <authorList>
            <consortium name="Lawrence Berkeley National Laboratory"/>
            <person name="Ahrendt S."/>
            <person name="Sahu N."/>
            <person name="Indic B."/>
            <person name="Wong-Bajracharya J."/>
            <person name="Merenyi Z."/>
            <person name="Ke H.-M."/>
            <person name="Monk M."/>
            <person name="Kocsube S."/>
            <person name="Drula E."/>
            <person name="Lipzen A."/>
            <person name="Balint B."/>
            <person name="Henrissat B."/>
            <person name="Andreopoulos B."/>
            <person name="Martin F.M."/>
            <person name="Harder C.B."/>
            <person name="Rigling D."/>
            <person name="Ford K.L."/>
            <person name="Foster G.D."/>
            <person name="Pangilinan J."/>
            <person name="Papanicolaou A."/>
            <person name="Barry K."/>
            <person name="LaButti K."/>
            <person name="Viragh M."/>
            <person name="Koriabine M."/>
            <person name="Yan M."/>
            <person name="Riley R."/>
            <person name="Champramary S."/>
            <person name="Plett K.L."/>
            <person name="Tsai I.J."/>
            <person name="Slot J."/>
            <person name="Sipos G."/>
            <person name="Plett J."/>
            <person name="Nagy L.G."/>
            <person name="Grigoriev I.V."/>
        </authorList>
    </citation>
    <scope>NUCLEOTIDE SEQUENCE</scope>
    <source>
        <strain evidence="4">HWK02</strain>
    </source>
</reference>
<keyword evidence="4" id="KW-0378">Hydrolase</keyword>
<dbReference type="InterPro" id="IPR054363">
    <property type="entry name" value="GH95_cat"/>
</dbReference>
<organism evidence="4 5">
    <name type="scientific">Armillaria luteobubalina</name>
    <dbReference type="NCBI Taxonomy" id="153913"/>
    <lineage>
        <taxon>Eukaryota</taxon>
        <taxon>Fungi</taxon>
        <taxon>Dikarya</taxon>
        <taxon>Basidiomycota</taxon>
        <taxon>Agaricomycotina</taxon>
        <taxon>Agaricomycetes</taxon>
        <taxon>Agaricomycetidae</taxon>
        <taxon>Agaricales</taxon>
        <taxon>Marasmiineae</taxon>
        <taxon>Physalacriaceae</taxon>
        <taxon>Armillaria</taxon>
    </lineage>
</organism>
<evidence type="ECO:0000259" key="1">
    <source>
        <dbReference type="Pfam" id="PF14498"/>
    </source>
</evidence>
<protein>
    <submittedName>
        <fullName evidence="4">Six-hairpin glycosidase-like protein</fullName>
    </submittedName>
</protein>
<keyword evidence="4" id="KW-0326">Glycosidase</keyword>
<sequence>VDVLGVDAGAYGVFRILRWSWSSDHTLNTTDNVTSNYSRWLDMDQGVARTSWTQDGISYLRSSFCSHPSKACTQHLTTTSNSTLPAVSYAFTASLESGLPQVNVSCLDGTNNALVVRGVFIAWAESDTGAATCIPSGTNATVVVKGAHEAWISWIGDTEFDQNAGNQANAKTSAAYADIWKEHLDDYTTLMSSFTLDIGQTVDLENPTDVLRAGYQVGVGNTYLEWLAFNLGRYMLAGSARGLLPANLQGKWGNGLSNAWGADYHSNINIQMNYWVAEASGMNVTASLFDYFEKNWAPRGAITAQIFGHTGMKAGDAEWADYPGTFRFRCQMVHRWDHFDYTQDVAWWRAQGWPLLKEQQPITLGCAHAQQLIWQLFNAVEKGYPFSGDHDPDFLAEVLDKRSRMDKGIKVGSWGQLQEWKVEKDSPTDTHRHLSHLIGLYPGYAIGAFNDSVTNVTAEQALAAAKVSLIARGNGTGPDADAGWEKAWRSACWSALKNGEQAWWELTRLGPNLFSLYDPSSSDPIFQIDANLGLPGALMNMLIQSPDVASLNDTLIIKILPALPQAYAARGRVTGARVRGGLDVWFEWADGLVGRVDVNMAGVSTLGEGRRVRVEVGANGDVKGEFVLQSGGGVDAELN</sequence>
<dbReference type="InterPro" id="IPR027414">
    <property type="entry name" value="GH95_N_dom"/>
</dbReference>
<dbReference type="InterPro" id="IPR049053">
    <property type="entry name" value="AFCA-like_C"/>
</dbReference>
<evidence type="ECO:0000313" key="5">
    <source>
        <dbReference type="Proteomes" id="UP001175228"/>
    </source>
</evidence>
<gene>
    <name evidence="4" type="ORF">EDD18DRAFT_1210722</name>
</gene>
<evidence type="ECO:0000259" key="3">
    <source>
        <dbReference type="Pfam" id="PF22124"/>
    </source>
</evidence>
<dbReference type="SUPFAM" id="SSF48208">
    <property type="entry name" value="Six-hairpin glycosidases"/>
    <property type="match status" value="1"/>
</dbReference>
<dbReference type="AlphaFoldDB" id="A0AA39P6B9"/>
<feature type="domain" description="Alpha fucosidase A-like C-terminal" evidence="2">
    <location>
        <begin position="556"/>
        <end position="600"/>
    </location>
</feature>
<dbReference type="GO" id="GO:0004560">
    <property type="term" value="F:alpha-L-fucosidase activity"/>
    <property type="evidence" value="ECO:0007669"/>
    <property type="project" value="TreeGrafter"/>
</dbReference>
<dbReference type="Gene3D" id="1.50.10.10">
    <property type="match status" value="1"/>
</dbReference>
<proteinExistence type="predicted"/>
<dbReference type="Pfam" id="PF14498">
    <property type="entry name" value="Glyco_hyd_65N_2"/>
    <property type="match status" value="1"/>
</dbReference>
<dbReference type="Gene3D" id="2.70.98.50">
    <property type="entry name" value="putative glycoside hydrolase family protein from bacillus halodurans"/>
    <property type="match status" value="1"/>
</dbReference>
<evidence type="ECO:0000259" key="2">
    <source>
        <dbReference type="Pfam" id="PF21307"/>
    </source>
</evidence>
<feature type="domain" description="Glycosyl hydrolase family 95 N-terminal" evidence="1">
    <location>
        <begin position="30"/>
        <end position="162"/>
    </location>
</feature>
<dbReference type="InterPro" id="IPR012341">
    <property type="entry name" value="6hp_glycosidase-like_sf"/>
</dbReference>
<dbReference type="InterPro" id="IPR008928">
    <property type="entry name" value="6-hairpin_glycosidase_sf"/>
</dbReference>
<feature type="non-terminal residue" evidence="4">
    <location>
        <position position="639"/>
    </location>
</feature>